<accession>W2ZPZ4</accession>
<feature type="compositionally biased region" description="Low complexity" evidence="1">
    <location>
        <begin position="69"/>
        <end position="93"/>
    </location>
</feature>
<sequence>MLSTRRRISPRSISTSGGILAFQRTLVLSAPPPLLMPPWCPSPWWGGSGLYQRGTAPDETALLNGVTTRSSAAATTSVMPTRAATRAAQGRAQSPHHGQLPPGATGPVAQSVAN</sequence>
<dbReference type="AlphaFoldDB" id="W2ZPZ4"/>
<evidence type="ECO:0000313" key="2">
    <source>
        <dbReference type="EMBL" id="ETP48274.1"/>
    </source>
</evidence>
<protein>
    <submittedName>
        <fullName evidence="2">Uncharacterized protein</fullName>
    </submittedName>
</protein>
<name>W2ZPZ4_PHYNI</name>
<comment type="caution">
    <text evidence="2">The sequence shown here is derived from an EMBL/GenBank/DDBJ whole genome shotgun (WGS) entry which is preliminary data.</text>
</comment>
<organism evidence="2 3">
    <name type="scientific">Phytophthora nicotianae P10297</name>
    <dbReference type="NCBI Taxonomy" id="1317064"/>
    <lineage>
        <taxon>Eukaryota</taxon>
        <taxon>Sar</taxon>
        <taxon>Stramenopiles</taxon>
        <taxon>Oomycota</taxon>
        <taxon>Peronosporomycetes</taxon>
        <taxon>Peronosporales</taxon>
        <taxon>Peronosporaceae</taxon>
        <taxon>Phytophthora</taxon>
    </lineage>
</organism>
<proteinExistence type="predicted"/>
<gene>
    <name evidence="2" type="ORF">F442_05944</name>
</gene>
<feature type="region of interest" description="Disordered" evidence="1">
    <location>
        <begin position="69"/>
        <end position="114"/>
    </location>
</feature>
<dbReference type="EMBL" id="ANIY01001272">
    <property type="protein sequence ID" value="ETP48274.1"/>
    <property type="molecule type" value="Genomic_DNA"/>
</dbReference>
<evidence type="ECO:0000313" key="3">
    <source>
        <dbReference type="Proteomes" id="UP000018948"/>
    </source>
</evidence>
<reference evidence="2 3" key="1">
    <citation type="submission" date="2013-11" db="EMBL/GenBank/DDBJ databases">
        <title>The Genome Sequence of Phytophthora parasitica P10297.</title>
        <authorList>
            <consortium name="The Broad Institute Genomics Platform"/>
            <person name="Russ C."/>
            <person name="Tyler B."/>
            <person name="Panabieres F."/>
            <person name="Shan W."/>
            <person name="Tripathy S."/>
            <person name="Grunwald N."/>
            <person name="Machado M."/>
            <person name="Johnson C.S."/>
            <person name="Walker B."/>
            <person name="Young S.K."/>
            <person name="Zeng Q."/>
            <person name="Gargeya S."/>
            <person name="Fitzgerald M."/>
            <person name="Haas B."/>
            <person name="Abouelleil A."/>
            <person name="Allen A.W."/>
            <person name="Alvarado L."/>
            <person name="Arachchi H.M."/>
            <person name="Berlin A.M."/>
            <person name="Chapman S.B."/>
            <person name="Gainer-Dewar J."/>
            <person name="Goldberg J."/>
            <person name="Griggs A."/>
            <person name="Gujja S."/>
            <person name="Hansen M."/>
            <person name="Howarth C."/>
            <person name="Imamovic A."/>
            <person name="Ireland A."/>
            <person name="Larimer J."/>
            <person name="McCowan C."/>
            <person name="Murphy C."/>
            <person name="Pearson M."/>
            <person name="Poon T.W."/>
            <person name="Priest M."/>
            <person name="Roberts A."/>
            <person name="Saif S."/>
            <person name="Shea T."/>
            <person name="Sisk P."/>
            <person name="Sykes S."/>
            <person name="Wortman J."/>
            <person name="Nusbaum C."/>
            <person name="Birren B."/>
        </authorList>
    </citation>
    <scope>NUCLEOTIDE SEQUENCE [LARGE SCALE GENOMIC DNA]</scope>
    <source>
        <strain evidence="2 3">P10297</strain>
    </source>
</reference>
<dbReference type="Proteomes" id="UP000018948">
    <property type="component" value="Unassembled WGS sequence"/>
</dbReference>
<evidence type="ECO:0000256" key="1">
    <source>
        <dbReference type="SAM" id="MobiDB-lite"/>
    </source>
</evidence>